<organism evidence="3 4">
    <name type="scientific">Rhizopus delemar (strain RA 99-880 / ATCC MYA-4621 / FGSC 9543 / NRRL 43880)</name>
    <name type="common">Mucormycosis agent</name>
    <name type="synonym">Rhizopus arrhizus var. delemar</name>
    <dbReference type="NCBI Taxonomy" id="246409"/>
    <lineage>
        <taxon>Eukaryota</taxon>
        <taxon>Fungi</taxon>
        <taxon>Fungi incertae sedis</taxon>
        <taxon>Mucoromycota</taxon>
        <taxon>Mucoromycotina</taxon>
        <taxon>Mucoromycetes</taxon>
        <taxon>Mucorales</taxon>
        <taxon>Mucorineae</taxon>
        <taxon>Rhizopodaceae</taxon>
        <taxon>Rhizopus</taxon>
    </lineage>
</organism>
<dbReference type="SUPFAM" id="SSF47473">
    <property type="entry name" value="EF-hand"/>
    <property type="match status" value="1"/>
</dbReference>
<dbReference type="STRING" id="246409.I1C5W5"/>
<dbReference type="OMA" id="IMEMMNE"/>
<evidence type="ECO:0000313" key="3">
    <source>
        <dbReference type="EMBL" id="EIE83845.1"/>
    </source>
</evidence>
<dbReference type="OrthoDB" id="26525at2759"/>
<evidence type="ECO:0000259" key="2">
    <source>
        <dbReference type="PROSITE" id="PS50222"/>
    </source>
</evidence>
<dbReference type="AlphaFoldDB" id="I1C5W5"/>
<dbReference type="RefSeq" id="XP_067519241.1">
    <property type="nucleotide sequence ID" value="XM_067663140.1"/>
</dbReference>
<dbReference type="InParanoid" id="I1C5W5"/>
<keyword evidence="4" id="KW-1185">Reference proteome</keyword>
<dbReference type="InterPro" id="IPR011992">
    <property type="entry name" value="EF-hand-dom_pair"/>
</dbReference>
<sequence>MKKHSNRQIKKASTVFESHDIDDTGYLDNNGLYKALVELKLPVQLEDMPDLFESVGRQKEKTIDLKDFMDIVTELQEENMDEEEDYFIPEEQEIKSNIAYRMLEDPNVNGITLKSLLTMCAAQEPSWTEKQIMEMLNEADLNHDGIIDSHEFNTICKRVGLA</sequence>
<feature type="domain" description="EF-hand" evidence="2">
    <location>
        <begin position="127"/>
        <end position="162"/>
    </location>
</feature>
<dbReference type="GO" id="GO:0005509">
    <property type="term" value="F:calcium ion binding"/>
    <property type="evidence" value="ECO:0007669"/>
    <property type="project" value="InterPro"/>
</dbReference>
<dbReference type="InterPro" id="IPR018247">
    <property type="entry name" value="EF_Hand_1_Ca_BS"/>
</dbReference>
<name>I1C5W5_RHIO9</name>
<dbReference type="SMART" id="SM00054">
    <property type="entry name" value="EFh"/>
    <property type="match status" value="1"/>
</dbReference>
<dbReference type="EMBL" id="CH476737">
    <property type="protein sequence ID" value="EIE83845.1"/>
    <property type="molecule type" value="Genomic_DNA"/>
</dbReference>
<protein>
    <recommendedName>
        <fullName evidence="2">EF-hand domain-containing protein</fullName>
    </recommendedName>
</protein>
<evidence type="ECO:0000313" key="4">
    <source>
        <dbReference type="Proteomes" id="UP000009138"/>
    </source>
</evidence>
<evidence type="ECO:0000256" key="1">
    <source>
        <dbReference type="ARBA" id="ARBA00022837"/>
    </source>
</evidence>
<dbReference type="GeneID" id="93615521"/>
<dbReference type="Proteomes" id="UP000009138">
    <property type="component" value="Unassembled WGS sequence"/>
</dbReference>
<dbReference type="PROSITE" id="PS50222">
    <property type="entry name" value="EF_HAND_2"/>
    <property type="match status" value="1"/>
</dbReference>
<dbReference type="InterPro" id="IPR002048">
    <property type="entry name" value="EF_hand_dom"/>
</dbReference>
<dbReference type="VEuPathDB" id="FungiDB:RO3G_08550"/>
<accession>I1C5W5</accession>
<gene>
    <name evidence="3" type="ORF">RO3G_08550</name>
</gene>
<dbReference type="Gene3D" id="1.10.238.10">
    <property type="entry name" value="EF-hand"/>
    <property type="match status" value="2"/>
</dbReference>
<dbReference type="eggNOG" id="ENOG502TJC8">
    <property type="taxonomic scope" value="Eukaryota"/>
</dbReference>
<reference evidence="3 4" key="1">
    <citation type="journal article" date="2009" name="PLoS Genet.">
        <title>Genomic analysis of the basal lineage fungus Rhizopus oryzae reveals a whole-genome duplication.</title>
        <authorList>
            <person name="Ma L.-J."/>
            <person name="Ibrahim A.S."/>
            <person name="Skory C."/>
            <person name="Grabherr M.G."/>
            <person name="Burger G."/>
            <person name="Butler M."/>
            <person name="Elias M."/>
            <person name="Idnurm A."/>
            <person name="Lang B.F."/>
            <person name="Sone T."/>
            <person name="Abe A."/>
            <person name="Calvo S.E."/>
            <person name="Corrochano L.M."/>
            <person name="Engels R."/>
            <person name="Fu J."/>
            <person name="Hansberg W."/>
            <person name="Kim J.-M."/>
            <person name="Kodira C.D."/>
            <person name="Koehrsen M.J."/>
            <person name="Liu B."/>
            <person name="Miranda-Saavedra D."/>
            <person name="O'Leary S."/>
            <person name="Ortiz-Castellanos L."/>
            <person name="Poulter R."/>
            <person name="Rodriguez-Romero J."/>
            <person name="Ruiz-Herrera J."/>
            <person name="Shen Y.-Q."/>
            <person name="Zeng Q."/>
            <person name="Galagan J."/>
            <person name="Birren B.W."/>
            <person name="Cuomo C.A."/>
            <person name="Wickes B.L."/>
        </authorList>
    </citation>
    <scope>NUCLEOTIDE SEQUENCE [LARGE SCALE GENOMIC DNA]</scope>
    <source>
        <strain evidence="4">RA 99-880 / ATCC MYA-4621 / FGSC 9543 / NRRL 43880</strain>
    </source>
</reference>
<keyword evidence="1" id="KW-0106">Calcium</keyword>
<dbReference type="PROSITE" id="PS00018">
    <property type="entry name" value="EF_HAND_1"/>
    <property type="match status" value="1"/>
</dbReference>
<proteinExistence type="predicted"/>